<keyword evidence="3" id="KW-1185">Reference proteome</keyword>
<proteinExistence type="predicted"/>
<evidence type="ECO:0000313" key="2">
    <source>
        <dbReference type="EMBL" id="MFA0813954.1"/>
    </source>
</evidence>
<dbReference type="EMBL" id="JBGMEK010000179">
    <property type="protein sequence ID" value="MFA0813954.1"/>
    <property type="molecule type" value="Genomic_DNA"/>
</dbReference>
<comment type="caution">
    <text evidence="2">The sequence shown here is derived from an EMBL/GenBank/DDBJ whole genome shotgun (WGS) entry which is preliminary data.</text>
</comment>
<reference evidence="2 3" key="1">
    <citation type="submission" date="2024-08" db="EMBL/GenBank/DDBJ databases">
        <authorList>
            <person name="Ishaq N."/>
        </authorList>
    </citation>
    <scope>NUCLEOTIDE SEQUENCE [LARGE SCALE GENOMIC DNA]</scope>
    <source>
        <strain evidence="2 3">DSM 18651</strain>
    </source>
</reference>
<dbReference type="Proteomes" id="UP001569428">
    <property type="component" value="Unassembled WGS sequence"/>
</dbReference>
<name>A0ABV4P7H1_9GAMM</name>
<gene>
    <name evidence="2" type="ORF">ACCI49_24100</name>
</gene>
<feature type="signal peptide" evidence="1">
    <location>
        <begin position="1"/>
        <end position="19"/>
    </location>
</feature>
<protein>
    <submittedName>
        <fullName evidence="2">Uncharacterized protein</fullName>
    </submittedName>
</protein>
<evidence type="ECO:0000256" key="1">
    <source>
        <dbReference type="SAM" id="SignalP"/>
    </source>
</evidence>
<sequence>MKQLISTVALLLLASESYATVDCGPLKVTAIQVQKADVLVQVQGESWETWKSLGLHSESSTSSFQSVAQQAMATGDSVILRFPDGYDCMISDYTQSAQMIRIYK</sequence>
<dbReference type="RefSeq" id="WP_371841794.1">
    <property type="nucleotide sequence ID" value="NZ_JBGMEK010000179.1"/>
</dbReference>
<keyword evidence="1" id="KW-0732">Signal</keyword>
<feature type="chain" id="PRO_5047183773" evidence="1">
    <location>
        <begin position="20"/>
        <end position="104"/>
    </location>
</feature>
<evidence type="ECO:0000313" key="3">
    <source>
        <dbReference type="Proteomes" id="UP001569428"/>
    </source>
</evidence>
<accession>A0ABV4P7H1</accession>
<organism evidence="2 3">
    <name type="scientific">Microbulbifer epialgicus</name>
    <dbReference type="NCBI Taxonomy" id="393907"/>
    <lineage>
        <taxon>Bacteria</taxon>
        <taxon>Pseudomonadati</taxon>
        <taxon>Pseudomonadota</taxon>
        <taxon>Gammaproteobacteria</taxon>
        <taxon>Cellvibrionales</taxon>
        <taxon>Microbulbiferaceae</taxon>
        <taxon>Microbulbifer</taxon>
    </lineage>
</organism>